<evidence type="ECO:0000259" key="1">
    <source>
        <dbReference type="SMART" id="SM00901"/>
    </source>
</evidence>
<feature type="domain" description="FRG" evidence="1">
    <location>
        <begin position="39"/>
        <end position="147"/>
    </location>
</feature>
<dbReference type="EMBL" id="DYXT01000047">
    <property type="protein sequence ID" value="HJE39851.1"/>
    <property type="molecule type" value="Genomic_DNA"/>
</dbReference>
<dbReference type="InterPro" id="IPR014966">
    <property type="entry name" value="FRG-dom"/>
</dbReference>
<dbReference type="SMART" id="SM00901">
    <property type="entry name" value="FRG"/>
    <property type="match status" value="1"/>
</dbReference>
<accession>A0A921JIS7</accession>
<reference evidence="2" key="2">
    <citation type="submission" date="2021-09" db="EMBL/GenBank/DDBJ databases">
        <authorList>
            <person name="Gilroy R."/>
        </authorList>
    </citation>
    <scope>NUCLEOTIDE SEQUENCE</scope>
    <source>
        <strain evidence="2">4100</strain>
    </source>
</reference>
<name>A0A921JIS7_9BACT</name>
<sequence length="320" mass="37248">MDHLTVIRKPYVDYSFPRTTSIVVKLEKWNDIVDLNQQFLSQFIFRGQSDEKWSLSTSLERFVSGCHYDAPLIQKTLIYEAEMLKDFRVKYPLFKHAADINIDSPVECLTLMQHYGCPTRLLDFTHSIFVALFMALDGNYKCDSVIWAIKKFSIKLPHINKLLHSKDVFSAPTSDIIKEINNSANKHIGVEYVSNSPSEILPIFPTWLNERSSIQQGCFLMPTSIQKPFIDVFNEYFKIEDSEIILDIENLKARCQNNVFKQDAKNLTMIKFIIPSKLKWELSQLLRQMNITAETLYPGFEGMVKSLAYLRLREPNYYSE</sequence>
<comment type="caution">
    <text evidence="2">The sequence shown here is derived from an EMBL/GenBank/DDBJ whole genome shotgun (WGS) entry which is preliminary data.</text>
</comment>
<dbReference type="Proteomes" id="UP000711407">
    <property type="component" value="Unassembled WGS sequence"/>
</dbReference>
<evidence type="ECO:0000313" key="2">
    <source>
        <dbReference type="EMBL" id="HJE39851.1"/>
    </source>
</evidence>
<reference evidence="2" key="1">
    <citation type="journal article" date="2021" name="PeerJ">
        <title>Extensive microbial diversity within the chicken gut microbiome revealed by metagenomics and culture.</title>
        <authorList>
            <person name="Gilroy R."/>
            <person name="Ravi A."/>
            <person name="Getino M."/>
            <person name="Pursley I."/>
            <person name="Horton D.L."/>
            <person name="Alikhan N.F."/>
            <person name="Baker D."/>
            <person name="Gharbi K."/>
            <person name="Hall N."/>
            <person name="Watson M."/>
            <person name="Adriaenssens E.M."/>
            <person name="Foster-Nyarko E."/>
            <person name="Jarju S."/>
            <person name="Secka A."/>
            <person name="Antonio M."/>
            <person name="Oren A."/>
            <person name="Chaudhuri R.R."/>
            <person name="La Ragione R."/>
            <person name="Hildebrand F."/>
            <person name="Pallen M.J."/>
        </authorList>
    </citation>
    <scope>NUCLEOTIDE SEQUENCE</scope>
    <source>
        <strain evidence="2">4100</strain>
    </source>
</reference>
<gene>
    <name evidence="2" type="ORF">K8V47_08865</name>
</gene>
<protein>
    <submittedName>
        <fullName evidence="2">FRG domain-containing protein</fullName>
    </submittedName>
</protein>
<dbReference type="Pfam" id="PF08867">
    <property type="entry name" value="FRG"/>
    <property type="match status" value="1"/>
</dbReference>
<organism evidence="2 3">
    <name type="scientific">Candidatus Amulumruptor caecigallinarius</name>
    <dbReference type="NCBI Taxonomy" id="2109911"/>
    <lineage>
        <taxon>Bacteria</taxon>
        <taxon>Pseudomonadati</taxon>
        <taxon>Bacteroidota</taxon>
        <taxon>Bacteroidia</taxon>
        <taxon>Bacteroidales</taxon>
        <taxon>Muribaculaceae</taxon>
        <taxon>Candidatus Amulumruptor</taxon>
    </lineage>
</organism>
<dbReference type="AlphaFoldDB" id="A0A921JIS7"/>
<evidence type="ECO:0000313" key="3">
    <source>
        <dbReference type="Proteomes" id="UP000711407"/>
    </source>
</evidence>
<proteinExistence type="predicted"/>